<evidence type="ECO:0000313" key="2">
    <source>
        <dbReference type="EMBL" id="MYR30860.1"/>
    </source>
</evidence>
<dbReference type="Proteomes" id="UP000467124">
    <property type="component" value="Unassembled WGS sequence"/>
</dbReference>
<gene>
    <name evidence="2" type="ORF">GTW20_00905</name>
</gene>
<keyword evidence="1" id="KW-0472">Membrane</keyword>
<comment type="caution">
    <text evidence="2">The sequence shown here is derived from an EMBL/GenBank/DDBJ whole genome shotgun (WGS) entry which is preliminary data.</text>
</comment>
<proteinExistence type="predicted"/>
<dbReference type="RefSeq" id="WP_017535743.1">
    <property type="nucleotide sequence ID" value="NZ_BAZE01000006.1"/>
</dbReference>
<evidence type="ECO:0000256" key="1">
    <source>
        <dbReference type="SAM" id="Phobius"/>
    </source>
</evidence>
<reference evidence="2 3" key="1">
    <citation type="journal article" date="2019" name="Nat. Commun.">
        <title>The antimicrobial potential of Streptomyces from insect microbiomes.</title>
        <authorList>
            <person name="Chevrette M.G."/>
            <person name="Carlson C.M."/>
            <person name="Ortega H.E."/>
            <person name="Thomas C."/>
            <person name="Ananiev G.E."/>
            <person name="Barns K.J."/>
            <person name="Book A.J."/>
            <person name="Cagnazzo J."/>
            <person name="Carlos C."/>
            <person name="Flanigan W."/>
            <person name="Grubbs K.J."/>
            <person name="Horn H.A."/>
            <person name="Hoffmann F.M."/>
            <person name="Klassen J.L."/>
            <person name="Knack J.J."/>
            <person name="Lewin G.R."/>
            <person name="McDonald B.R."/>
            <person name="Muller L."/>
            <person name="Melo W.G.P."/>
            <person name="Pinto-Tomas A.A."/>
            <person name="Schmitz A."/>
            <person name="Wendt-Pienkowski E."/>
            <person name="Wildman S."/>
            <person name="Zhao M."/>
            <person name="Zhang F."/>
            <person name="Bugni T.S."/>
            <person name="Andes D.R."/>
            <person name="Pupo M.T."/>
            <person name="Currie C.R."/>
        </authorList>
    </citation>
    <scope>NUCLEOTIDE SEQUENCE [LARGE SCALE GENOMIC DNA]</scope>
    <source>
        <strain evidence="2 3">SID5840</strain>
    </source>
</reference>
<dbReference type="InterPro" id="IPR004445">
    <property type="entry name" value="GltS"/>
</dbReference>
<feature type="transmembrane region" description="Helical" evidence="1">
    <location>
        <begin position="6"/>
        <end position="23"/>
    </location>
</feature>
<dbReference type="GO" id="GO:0015501">
    <property type="term" value="F:glutamate:sodium symporter activity"/>
    <property type="evidence" value="ECO:0007669"/>
    <property type="project" value="InterPro"/>
</dbReference>
<feature type="transmembrane region" description="Helical" evidence="1">
    <location>
        <begin position="187"/>
        <end position="209"/>
    </location>
</feature>
<sequence length="497" mass="52889">MSPDTVGLALLLLGVLLLISKLVRVKWKLTQKLYLPSSIIGGGIALLFGPDIFGRLMGLLADRGIAVGFAERAAEGGLFGVDIMSVWSALPGLLISVVFASLFLGKRLPKMRDAVDLAGPNLAFGITVASGQYVIGILLALLILVPFLNVPVVSGALIEIGFLGGHGTAAGLGNTFEQVGWGEGQDLALGMATVGLLSGIIIGIVLINWGARRGKTSELDASNRGTDREQAGLIEHEKRTHGSTMTVHPSSMDPLTLHFGLVALAIIIGQLLLSGLQWTERMLWADTIEIMAFVPLFPLAMIGGIIVQIFIDRLDKNHIVDERSVERIQGMSLDVLIIAAMATLSLQAIADNFVAFLVLSVGGILWCLFTFLVLAPRIMPNYWFERGIGEFGQSLGVTATGMVLMRVVDPEARTPAYPAFGYKQLIFEPFFGGGLVTAAAIPLMVSPLVGPWGFLGIMAVTMAAALFFGLVVLRRRRAKAESGAEPAPGAREQDPVA</sequence>
<dbReference type="GO" id="GO:0016020">
    <property type="term" value="C:membrane"/>
    <property type="evidence" value="ECO:0007669"/>
    <property type="project" value="InterPro"/>
</dbReference>
<feature type="transmembrane region" description="Helical" evidence="1">
    <location>
        <begin position="255"/>
        <end position="278"/>
    </location>
</feature>
<feature type="transmembrane region" description="Helical" evidence="1">
    <location>
        <begin position="425"/>
        <end position="445"/>
    </location>
</feature>
<feature type="transmembrane region" description="Helical" evidence="1">
    <location>
        <begin position="356"/>
        <end position="375"/>
    </location>
</feature>
<keyword evidence="1" id="KW-1133">Transmembrane helix</keyword>
<protein>
    <submittedName>
        <fullName evidence="2">Sodium:glutamate symporter</fullName>
    </submittedName>
</protein>
<keyword evidence="1" id="KW-0812">Transmembrane</keyword>
<dbReference type="EMBL" id="WWHY01000001">
    <property type="protein sequence ID" value="MYR30860.1"/>
    <property type="molecule type" value="Genomic_DNA"/>
</dbReference>
<dbReference type="AlphaFoldDB" id="A0A7K2ILK8"/>
<dbReference type="GO" id="GO:0015813">
    <property type="term" value="P:L-glutamate transmembrane transport"/>
    <property type="evidence" value="ECO:0007669"/>
    <property type="project" value="InterPro"/>
</dbReference>
<feature type="transmembrane region" description="Helical" evidence="1">
    <location>
        <begin position="117"/>
        <end position="145"/>
    </location>
</feature>
<evidence type="ECO:0000313" key="3">
    <source>
        <dbReference type="Proteomes" id="UP000467124"/>
    </source>
</evidence>
<feature type="transmembrane region" description="Helical" evidence="1">
    <location>
        <begin position="451"/>
        <end position="473"/>
    </location>
</feature>
<name>A0A7K2ILK8_9ACTN</name>
<feature type="transmembrane region" description="Helical" evidence="1">
    <location>
        <begin position="290"/>
        <end position="311"/>
    </location>
</feature>
<organism evidence="2 3">
    <name type="scientific">Nocardiopsis alba</name>
    <dbReference type="NCBI Taxonomy" id="53437"/>
    <lineage>
        <taxon>Bacteria</taxon>
        <taxon>Bacillati</taxon>
        <taxon>Actinomycetota</taxon>
        <taxon>Actinomycetes</taxon>
        <taxon>Streptosporangiales</taxon>
        <taxon>Nocardiopsidaceae</taxon>
        <taxon>Nocardiopsis</taxon>
    </lineage>
</organism>
<feature type="transmembrane region" description="Helical" evidence="1">
    <location>
        <begin position="331"/>
        <end position="350"/>
    </location>
</feature>
<dbReference type="PANTHER" id="PTHR36178:SF1">
    <property type="entry name" value="SODIUM_GLUTAMATE SYMPORTER"/>
    <property type="match status" value="1"/>
</dbReference>
<accession>A0A7K2ILK8</accession>
<feature type="transmembrane region" description="Helical" evidence="1">
    <location>
        <begin position="86"/>
        <end position="105"/>
    </location>
</feature>
<feature type="transmembrane region" description="Helical" evidence="1">
    <location>
        <begin position="35"/>
        <end position="53"/>
    </location>
</feature>
<dbReference type="GeneID" id="91391880"/>
<dbReference type="PANTHER" id="PTHR36178">
    <property type="entry name" value="SLR0625 PROTEIN"/>
    <property type="match status" value="1"/>
</dbReference>